<feature type="domain" description="Sigma 54 modulation/S30EA ribosomal protein C-terminal" evidence="1">
    <location>
        <begin position="221"/>
        <end position="261"/>
    </location>
</feature>
<gene>
    <name evidence="2" type="ORF">NSK11_contig00077-0003</name>
</gene>
<evidence type="ECO:0000313" key="2">
    <source>
        <dbReference type="EMBL" id="GAP30284.1"/>
    </source>
</evidence>
<evidence type="ECO:0000313" key="3">
    <source>
        <dbReference type="Proteomes" id="UP000037179"/>
    </source>
</evidence>
<dbReference type="PANTHER" id="PTHR33231">
    <property type="entry name" value="30S RIBOSOMAL PROTEIN"/>
    <property type="match status" value="1"/>
</dbReference>
<dbReference type="AlphaFoldDB" id="A0ABC9YXU8"/>
<dbReference type="EMBL" id="BBYQ01000077">
    <property type="protein sequence ID" value="GAP30284.1"/>
    <property type="molecule type" value="Genomic_DNA"/>
</dbReference>
<comment type="caution">
    <text evidence="2">The sequence shown here is derived from an EMBL/GenBank/DDBJ whole genome shotgun (WGS) entry which is preliminary data.</text>
</comment>
<dbReference type="InterPro" id="IPR036567">
    <property type="entry name" value="RHF-like"/>
</dbReference>
<sequence>MSVQTVESGSVVQVWADHNVSAGASAYMRDKVSRVLDHVPGPVISTRVRLTRHREWVASKPVVAQANVSLPGRMVRVQVSATSEHEAADLLEVRLKSRLDRLARHGDGPHGGRSAAAGSPWRHGDVARARLPYFPRPEEEREVVRHKAFTLAHATCDEAASDMELLDYDFQLFTEAGSGVDSVLYRTGSGGLRLAQLTPQPQEVIPGVVALSMSPAASPELALEGAITRLELTNWPFVFFRDRDTGSGSVLYHRYDGHYGLLTPAE</sequence>
<organism evidence="2 3">
    <name type="scientific">Nocardia seriolae</name>
    <dbReference type="NCBI Taxonomy" id="37332"/>
    <lineage>
        <taxon>Bacteria</taxon>
        <taxon>Bacillati</taxon>
        <taxon>Actinomycetota</taxon>
        <taxon>Actinomycetes</taxon>
        <taxon>Mycobacteriales</taxon>
        <taxon>Nocardiaceae</taxon>
        <taxon>Nocardia</taxon>
    </lineage>
</organism>
<dbReference type="InterPro" id="IPR032528">
    <property type="entry name" value="Ribosom_S30AE_C"/>
</dbReference>
<dbReference type="Pfam" id="PF16321">
    <property type="entry name" value="Ribosom_S30AE_C"/>
    <property type="match status" value="2"/>
</dbReference>
<name>A0ABC9YXU8_9NOCA</name>
<dbReference type="InterPro" id="IPR038416">
    <property type="entry name" value="Ribosom_S30AE_C_sf"/>
</dbReference>
<keyword evidence="3" id="KW-1185">Reference proteome</keyword>
<accession>A0ABC9YXU8</accession>
<reference evidence="3" key="1">
    <citation type="submission" date="2015-07" db="EMBL/GenBank/DDBJ databases">
        <title>Nocardia seriolae U-1 whole genome shotgun sequence.</title>
        <authorList>
            <person name="Imajoh M."/>
            <person name="Fukumoto Y."/>
            <person name="Sukeda M."/>
            <person name="Yamane J."/>
            <person name="Yamasaki K."/>
            <person name="Shimizu M."/>
            <person name="Ohnishi K."/>
            <person name="Oshima S."/>
        </authorList>
    </citation>
    <scope>NUCLEOTIDE SEQUENCE [LARGE SCALE GENOMIC DNA]</scope>
    <source>
        <strain evidence="3">U-1</strain>
    </source>
</reference>
<proteinExistence type="predicted"/>
<dbReference type="InterPro" id="IPR050574">
    <property type="entry name" value="HPF/YfiA_ribosome-assoc"/>
</dbReference>
<reference evidence="2 3" key="2">
    <citation type="journal article" date="2016" name="Genome Announc.">
        <title>Draft Genome Sequence of Erythromycin- and Oxytetracycline-Sensitive Nocardia seriolae Strain U-1 (NBRC 110359).</title>
        <authorList>
            <person name="Imajoh M."/>
            <person name="Sukeda M."/>
            <person name="Shimizu M."/>
            <person name="Yamane J."/>
            <person name="Ohnishi K."/>
            <person name="Oshima S."/>
        </authorList>
    </citation>
    <scope>NUCLEOTIDE SEQUENCE [LARGE SCALE GENOMIC DNA]</scope>
    <source>
        <strain evidence="2 3">U-1</strain>
    </source>
</reference>
<dbReference type="Gene3D" id="3.30.505.50">
    <property type="entry name" value="Sigma 54 modulation/S30EA ribosomal protein, C-terminal domain"/>
    <property type="match status" value="2"/>
</dbReference>
<dbReference type="Proteomes" id="UP000037179">
    <property type="component" value="Unassembled WGS sequence"/>
</dbReference>
<evidence type="ECO:0000259" key="1">
    <source>
        <dbReference type="Pfam" id="PF16321"/>
    </source>
</evidence>
<feature type="domain" description="Sigma 54 modulation/S30EA ribosomal protein C-terminal" evidence="1">
    <location>
        <begin position="138"/>
        <end position="194"/>
    </location>
</feature>
<dbReference type="Gene3D" id="3.30.160.100">
    <property type="entry name" value="Ribosome hibernation promotion factor-like"/>
    <property type="match status" value="1"/>
</dbReference>
<dbReference type="SUPFAM" id="SSF69754">
    <property type="entry name" value="Ribosome binding protein Y (YfiA homologue)"/>
    <property type="match status" value="1"/>
</dbReference>
<protein>
    <recommendedName>
        <fullName evidence="1">Sigma 54 modulation/S30EA ribosomal protein C-terminal domain-containing protein</fullName>
    </recommendedName>
</protein>
<dbReference type="PANTHER" id="PTHR33231:SF1">
    <property type="entry name" value="30S RIBOSOMAL PROTEIN"/>
    <property type="match status" value="1"/>
</dbReference>